<evidence type="ECO:0000256" key="1">
    <source>
        <dbReference type="SAM" id="MobiDB-lite"/>
    </source>
</evidence>
<evidence type="ECO:0000313" key="3">
    <source>
        <dbReference type="Proteomes" id="UP000017836"/>
    </source>
</evidence>
<keyword evidence="3" id="KW-1185">Reference proteome</keyword>
<gene>
    <name evidence="2" type="ORF">AMTR_s00897p00009600</name>
</gene>
<dbReference type="EMBL" id="KI397353">
    <property type="protein sequence ID" value="ERM95978.1"/>
    <property type="molecule type" value="Genomic_DNA"/>
</dbReference>
<dbReference type="HOGENOM" id="CLU_3071396_0_0_1"/>
<evidence type="ECO:0000313" key="2">
    <source>
        <dbReference type="EMBL" id="ERM95978.1"/>
    </source>
</evidence>
<accession>W1NKC7</accession>
<sequence>LDERIDDETGATQDVGIIKMRHILEALREPVASPPPPRLNPQSPWSKAQDGQN</sequence>
<reference evidence="3" key="1">
    <citation type="journal article" date="2013" name="Science">
        <title>The Amborella genome and the evolution of flowering plants.</title>
        <authorList>
            <consortium name="Amborella Genome Project"/>
        </authorList>
    </citation>
    <scope>NUCLEOTIDE SEQUENCE [LARGE SCALE GENOMIC DNA]</scope>
</reference>
<name>W1NKC7_AMBTC</name>
<protein>
    <submittedName>
        <fullName evidence="2">Uncharacterized protein</fullName>
    </submittedName>
</protein>
<feature type="non-terminal residue" evidence="2">
    <location>
        <position position="1"/>
    </location>
</feature>
<proteinExistence type="predicted"/>
<organism evidence="2 3">
    <name type="scientific">Amborella trichopoda</name>
    <dbReference type="NCBI Taxonomy" id="13333"/>
    <lineage>
        <taxon>Eukaryota</taxon>
        <taxon>Viridiplantae</taxon>
        <taxon>Streptophyta</taxon>
        <taxon>Embryophyta</taxon>
        <taxon>Tracheophyta</taxon>
        <taxon>Spermatophyta</taxon>
        <taxon>Magnoliopsida</taxon>
        <taxon>Amborellales</taxon>
        <taxon>Amborellaceae</taxon>
        <taxon>Amborella</taxon>
    </lineage>
</organism>
<feature type="region of interest" description="Disordered" evidence="1">
    <location>
        <begin position="29"/>
        <end position="53"/>
    </location>
</feature>
<dbReference type="Proteomes" id="UP000017836">
    <property type="component" value="Unassembled WGS sequence"/>
</dbReference>
<dbReference type="AlphaFoldDB" id="W1NKC7"/>